<feature type="signal peptide" evidence="1">
    <location>
        <begin position="1"/>
        <end position="20"/>
    </location>
</feature>
<reference evidence="3" key="1">
    <citation type="submission" date="2016-11" db="EMBL/GenBank/DDBJ databases">
        <authorList>
            <person name="Varghese N."/>
            <person name="Submissions S."/>
        </authorList>
    </citation>
    <scope>NUCLEOTIDE SEQUENCE [LARGE SCALE GENOMIC DNA]</scope>
    <source>
        <strain evidence="3">DSM 27370</strain>
    </source>
</reference>
<dbReference type="EMBL" id="FQUC01000022">
    <property type="protein sequence ID" value="SHG36336.1"/>
    <property type="molecule type" value="Genomic_DNA"/>
</dbReference>
<dbReference type="Pfam" id="PF12988">
    <property type="entry name" value="TraQ_transposon"/>
    <property type="match status" value="1"/>
</dbReference>
<dbReference type="InterPro" id="IPR038707">
    <property type="entry name" value="TraQ_sf"/>
</dbReference>
<evidence type="ECO:0000313" key="2">
    <source>
        <dbReference type="EMBL" id="SHG36336.1"/>
    </source>
</evidence>
<organism evidence="2 3">
    <name type="scientific">Dysgonomonas macrotermitis</name>
    <dbReference type="NCBI Taxonomy" id="1346286"/>
    <lineage>
        <taxon>Bacteria</taxon>
        <taxon>Pseudomonadati</taxon>
        <taxon>Bacteroidota</taxon>
        <taxon>Bacteroidia</taxon>
        <taxon>Bacteroidales</taxon>
        <taxon>Dysgonomonadaceae</taxon>
        <taxon>Dysgonomonas</taxon>
    </lineage>
</organism>
<proteinExistence type="predicted"/>
<evidence type="ECO:0000256" key="1">
    <source>
        <dbReference type="SAM" id="SignalP"/>
    </source>
</evidence>
<dbReference type="STRING" id="1346286.SAMN05444362_12226"/>
<dbReference type="InterPro" id="IPR024355">
    <property type="entry name" value="TraQ_bacteroidetes"/>
</dbReference>
<dbReference type="AlphaFoldDB" id="A0A1M5J6U1"/>
<protein>
    <recommendedName>
        <fullName evidence="4">DUF3872 domain-containing protein</fullName>
    </recommendedName>
</protein>
<name>A0A1M5J6U1_9BACT</name>
<keyword evidence="1" id="KW-0732">Signal</keyword>
<evidence type="ECO:0000313" key="3">
    <source>
        <dbReference type="Proteomes" id="UP000184480"/>
    </source>
</evidence>
<dbReference type="OrthoDB" id="669114at2"/>
<sequence>MRKCASYIIFTLLLAAIACACSDNIDIKQGYEFQITHLPVPKKLKVGETAEIRCELERSGYFNEAAYRFRYFQPDGKGVLQMDDSEPFLPNDYYDLTKETFRFYYTSHSDEQQVIDIYFFDNRGNSFTLSFTFNNDSSSEEEEV</sequence>
<dbReference type="Gene3D" id="2.60.40.2410">
    <property type="entry name" value="Uncharacterised protein PF12988, DUF3872"/>
    <property type="match status" value="1"/>
</dbReference>
<dbReference type="RefSeq" id="WP_062184636.1">
    <property type="nucleotide sequence ID" value="NZ_BBXL01000029.1"/>
</dbReference>
<feature type="chain" id="PRO_5009911294" description="DUF3872 domain-containing protein" evidence="1">
    <location>
        <begin position="21"/>
        <end position="144"/>
    </location>
</feature>
<dbReference type="PROSITE" id="PS51257">
    <property type="entry name" value="PROKAR_LIPOPROTEIN"/>
    <property type="match status" value="1"/>
</dbReference>
<gene>
    <name evidence="2" type="ORF">SAMN05444362_12226</name>
</gene>
<accession>A0A1M5J6U1</accession>
<evidence type="ECO:0008006" key="4">
    <source>
        <dbReference type="Google" id="ProtNLM"/>
    </source>
</evidence>
<dbReference type="Proteomes" id="UP000184480">
    <property type="component" value="Unassembled WGS sequence"/>
</dbReference>
<keyword evidence="3" id="KW-1185">Reference proteome</keyword>